<dbReference type="OrthoDB" id="4459111at2"/>
<dbReference type="SUPFAM" id="SSF53850">
    <property type="entry name" value="Periplasmic binding protein-like II"/>
    <property type="match status" value="1"/>
</dbReference>
<sequence length="429" mass="44818">MSLTSRRSLRLASLCAATAVAVAACGSGDDSGTVADAAALDACDPDGVTITAMFADQGKVPAEAAKAELEQRHPGLTVDLKLVGTASYDDLTQQMVTDIAAGSRPDVGMVGLGQVRFWVDRYQPVPLDPDTLPATYDRSYLDAGSVDGVPYIAPFQVSMAVLYTNTTLAESAGVTELPDSTSELVDAARAIRATTGNAPVSLPRDGIADWVAQSFIQSAGVTFVEDDGTAGFDTPEGHEALSVYSDLAAEDLIAPVGALDATELFTTGQLAYLVTSPASAVSIGQAVGDAFEWTVSDFPVPDGGSPVLPAGGNGWMVLSDDACRAAYANEMITTMLSPQIIADSARQYSYAPVDTQAAEELAADPLADTPVGYAWRYDGKVTPWGGWHDDNTPRVNTLLTEMVQRLTNGEPLDTVVPDTTAQIDALVAR</sequence>
<protein>
    <submittedName>
        <fullName evidence="2">Extracellular solute-binding protein</fullName>
    </submittedName>
</protein>
<dbReference type="AlphaFoldDB" id="A0A418KH63"/>
<reference evidence="2 3" key="1">
    <citation type="submission" date="2018-09" db="EMBL/GenBank/DDBJ databases">
        <title>Isolation, diversity and antifungal activity of actinobacteria from wheat.</title>
        <authorList>
            <person name="Han C."/>
        </authorList>
    </citation>
    <scope>NUCLEOTIDE SEQUENCE [LARGE SCALE GENOMIC DNA]</scope>
    <source>
        <strain evidence="2 3">NEAU-YY265</strain>
    </source>
</reference>
<dbReference type="Pfam" id="PF01547">
    <property type="entry name" value="SBP_bac_1"/>
    <property type="match status" value="1"/>
</dbReference>
<dbReference type="Gene3D" id="3.40.190.10">
    <property type="entry name" value="Periplasmic binding protein-like II"/>
    <property type="match status" value="1"/>
</dbReference>
<keyword evidence="1" id="KW-0732">Signal</keyword>
<evidence type="ECO:0000313" key="2">
    <source>
        <dbReference type="EMBL" id="RIQ11321.1"/>
    </source>
</evidence>
<dbReference type="EMBL" id="QUAL01000427">
    <property type="protein sequence ID" value="RIQ11321.1"/>
    <property type="molecule type" value="Genomic_DNA"/>
</dbReference>
<dbReference type="Proteomes" id="UP000284057">
    <property type="component" value="Unassembled WGS sequence"/>
</dbReference>
<proteinExistence type="predicted"/>
<dbReference type="InterPro" id="IPR050490">
    <property type="entry name" value="Bact_solute-bd_prot1"/>
</dbReference>
<dbReference type="PANTHER" id="PTHR43649:SF30">
    <property type="entry name" value="ABC TRANSPORTER SUBSTRATE-BINDING PROTEIN"/>
    <property type="match status" value="1"/>
</dbReference>
<dbReference type="PROSITE" id="PS51257">
    <property type="entry name" value="PROKAR_LIPOPROTEIN"/>
    <property type="match status" value="1"/>
</dbReference>
<evidence type="ECO:0000313" key="3">
    <source>
        <dbReference type="Proteomes" id="UP000284057"/>
    </source>
</evidence>
<comment type="caution">
    <text evidence="2">The sequence shown here is derived from an EMBL/GenBank/DDBJ whole genome shotgun (WGS) entry which is preliminary data.</text>
</comment>
<name>A0A418KH63_9ACTN</name>
<feature type="signal peptide" evidence="1">
    <location>
        <begin position="1"/>
        <end position="23"/>
    </location>
</feature>
<dbReference type="RefSeq" id="WP_119663147.1">
    <property type="nucleotide sequence ID" value="NZ_QUAL01000427.1"/>
</dbReference>
<accession>A0A418KH63</accession>
<dbReference type="InterPro" id="IPR006059">
    <property type="entry name" value="SBP"/>
</dbReference>
<organism evidence="2 3">
    <name type="scientific">Jiangella rhizosphaerae</name>
    <dbReference type="NCBI Taxonomy" id="2293569"/>
    <lineage>
        <taxon>Bacteria</taxon>
        <taxon>Bacillati</taxon>
        <taxon>Actinomycetota</taxon>
        <taxon>Actinomycetes</taxon>
        <taxon>Jiangellales</taxon>
        <taxon>Jiangellaceae</taxon>
        <taxon>Jiangella</taxon>
    </lineage>
</organism>
<evidence type="ECO:0000256" key="1">
    <source>
        <dbReference type="SAM" id="SignalP"/>
    </source>
</evidence>
<dbReference type="PANTHER" id="PTHR43649">
    <property type="entry name" value="ARABINOSE-BINDING PROTEIN-RELATED"/>
    <property type="match status" value="1"/>
</dbReference>
<feature type="chain" id="PRO_5019119063" evidence="1">
    <location>
        <begin position="24"/>
        <end position="429"/>
    </location>
</feature>
<keyword evidence="3" id="KW-1185">Reference proteome</keyword>
<gene>
    <name evidence="2" type="ORF">DY240_29125</name>
</gene>